<name>A0A383EGK9_9ZZZZ</name>
<accession>A0A383EGK9</accession>
<reference evidence="1" key="1">
    <citation type="submission" date="2018-05" db="EMBL/GenBank/DDBJ databases">
        <authorList>
            <person name="Lanie J.A."/>
            <person name="Ng W.-L."/>
            <person name="Kazmierczak K.M."/>
            <person name="Andrzejewski T.M."/>
            <person name="Davidsen T.M."/>
            <person name="Wayne K.J."/>
            <person name="Tettelin H."/>
            <person name="Glass J.I."/>
            <person name="Rusch D."/>
            <person name="Podicherti R."/>
            <person name="Tsui H.-C.T."/>
            <person name="Winkler M.E."/>
        </authorList>
    </citation>
    <scope>NUCLEOTIDE SEQUENCE</scope>
</reference>
<feature type="non-terminal residue" evidence="1">
    <location>
        <position position="36"/>
    </location>
</feature>
<gene>
    <name evidence="1" type="ORF">METZ01_LOCUS508092</name>
</gene>
<evidence type="ECO:0000313" key="1">
    <source>
        <dbReference type="EMBL" id="SVE55238.1"/>
    </source>
</evidence>
<dbReference type="AlphaFoldDB" id="A0A383EGK9"/>
<organism evidence="1">
    <name type="scientific">marine metagenome</name>
    <dbReference type="NCBI Taxonomy" id="408172"/>
    <lineage>
        <taxon>unclassified sequences</taxon>
        <taxon>metagenomes</taxon>
        <taxon>ecological metagenomes</taxon>
    </lineage>
</organism>
<protein>
    <submittedName>
        <fullName evidence="1">Uncharacterized protein</fullName>
    </submittedName>
</protein>
<dbReference type="EMBL" id="UINC01225252">
    <property type="protein sequence ID" value="SVE55238.1"/>
    <property type="molecule type" value="Genomic_DNA"/>
</dbReference>
<proteinExistence type="predicted"/>
<sequence>MPGNGYQNSPTIATVVITLTRTTTINKAVRRMKHDI</sequence>